<comment type="caution">
    <text evidence="3">Once thought to be involved in copper homeostasis, experiments in E.coli have shown this is not the case.</text>
</comment>
<evidence type="ECO:0000256" key="3">
    <source>
        <dbReference type="HAMAP-Rule" id="MF_00795"/>
    </source>
</evidence>
<dbReference type="EMBL" id="QGQD01000066">
    <property type="protein sequence ID" value="TLC99761.1"/>
    <property type="molecule type" value="Genomic_DNA"/>
</dbReference>
<keyword evidence="5" id="KW-1185">Reference proteome</keyword>
<reference evidence="4 5" key="1">
    <citation type="journal article" date="2019" name="Anaerobe">
        <title>Detection of Robinsoniella peoriensis in multiple bone samples of a trauma patient.</title>
        <authorList>
            <person name="Schrottner P."/>
            <person name="Hartwich K."/>
            <person name="Bunk B."/>
            <person name="Schober I."/>
            <person name="Helbig S."/>
            <person name="Rudolph W.W."/>
            <person name="Gunzer F."/>
        </authorList>
    </citation>
    <scope>NUCLEOTIDE SEQUENCE [LARGE SCALE GENOMIC DNA]</scope>
    <source>
        <strain evidence="4 5">DSM 106044</strain>
    </source>
</reference>
<dbReference type="SUPFAM" id="SSF110395">
    <property type="entry name" value="CutC-like"/>
    <property type="match status" value="1"/>
</dbReference>
<dbReference type="InterPro" id="IPR036822">
    <property type="entry name" value="CutC-like_dom_sf"/>
</dbReference>
<dbReference type="PANTHER" id="PTHR12598:SF0">
    <property type="entry name" value="COPPER HOMEOSTASIS PROTEIN CUTC HOMOLOG"/>
    <property type="match status" value="1"/>
</dbReference>
<organism evidence="4 5">
    <name type="scientific">Robinsoniella peoriensis</name>
    <dbReference type="NCBI Taxonomy" id="180332"/>
    <lineage>
        <taxon>Bacteria</taxon>
        <taxon>Bacillati</taxon>
        <taxon>Bacillota</taxon>
        <taxon>Clostridia</taxon>
        <taxon>Lachnospirales</taxon>
        <taxon>Lachnospiraceae</taxon>
        <taxon>Robinsoniella</taxon>
    </lineage>
</organism>
<dbReference type="GO" id="GO:0005507">
    <property type="term" value="F:copper ion binding"/>
    <property type="evidence" value="ECO:0007669"/>
    <property type="project" value="TreeGrafter"/>
</dbReference>
<accession>A0A4U8Q4L4</accession>
<dbReference type="PANTHER" id="PTHR12598">
    <property type="entry name" value="COPPER HOMEOSTASIS PROTEIN CUTC"/>
    <property type="match status" value="1"/>
</dbReference>
<dbReference type="STRING" id="180332.GCA_000797495_02744"/>
<gene>
    <name evidence="3" type="primary">cutC</name>
    <name evidence="4" type="ORF">DSM106044_03402</name>
</gene>
<dbReference type="CDD" id="cd00945">
    <property type="entry name" value="Aldolase_Class_I"/>
    <property type="match status" value="1"/>
</dbReference>
<sequence length="243" mass="27199">MLCRLLNSFQTRYCKYKRYELLYKPVIQLDKMIKEVCVENYTDIPNAIKNGGNRIELCDNLAEGGTTVSLGVMEAAINLGKEKNIPVMCIIRPRKGNFHYNDVELKMMLRDIEIAKEAGAAGIVIGALTEDCWLDEEMLEVLLAEAEGLLVTFHMAFDQIPYDLQPKAIDWLCAHHVDRILTHGGKGGTKIGDNVDNLKRLLDYAGERIIIMPGGGVTSANVEELHQQLGFKEIHGTKIVDII</sequence>
<evidence type="ECO:0000256" key="1">
    <source>
        <dbReference type="ARBA" id="ARBA00007768"/>
    </source>
</evidence>
<evidence type="ECO:0000313" key="4">
    <source>
        <dbReference type="EMBL" id="TLC99761.1"/>
    </source>
</evidence>
<evidence type="ECO:0000256" key="2">
    <source>
        <dbReference type="ARBA" id="ARBA00022490"/>
    </source>
</evidence>
<comment type="subcellular location">
    <subcellularLocation>
        <location evidence="3">Cytoplasm</location>
    </subcellularLocation>
</comment>
<dbReference type="InterPro" id="IPR005627">
    <property type="entry name" value="CutC-like"/>
</dbReference>
<keyword evidence="2 3" id="KW-0963">Cytoplasm</keyword>
<dbReference type="GO" id="GO:0005737">
    <property type="term" value="C:cytoplasm"/>
    <property type="evidence" value="ECO:0007669"/>
    <property type="project" value="UniProtKB-SubCell"/>
</dbReference>
<evidence type="ECO:0000313" key="5">
    <source>
        <dbReference type="Proteomes" id="UP000306509"/>
    </source>
</evidence>
<dbReference type="Proteomes" id="UP000306509">
    <property type="component" value="Unassembled WGS sequence"/>
</dbReference>
<dbReference type="HAMAP" id="MF_00795">
    <property type="entry name" value="CutC"/>
    <property type="match status" value="1"/>
</dbReference>
<comment type="similarity">
    <text evidence="1 3">Belongs to the CutC family.</text>
</comment>
<protein>
    <recommendedName>
        <fullName evidence="3">PF03932 family protein CutC</fullName>
    </recommendedName>
</protein>
<dbReference type="Pfam" id="PF03932">
    <property type="entry name" value="CutC"/>
    <property type="match status" value="1"/>
</dbReference>
<comment type="caution">
    <text evidence="4">The sequence shown here is derived from an EMBL/GenBank/DDBJ whole genome shotgun (WGS) entry which is preliminary data.</text>
</comment>
<proteinExistence type="inferred from homology"/>
<dbReference type="AlphaFoldDB" id="A0A4U8Q4L4"/>
<dbReference type="Gene3D" id="3.20.20.380">
    <property type="entry name" value="Copper homeostasis (CutC) domain"/>
    <property type="match status" value="1"/>
</dbReference>
<name>A0A4U8Q4L4_9FIRM</name>
<dbReference type="FunFam" id="3.20.20.380:FF:000003">
    <property type="entry name" value="Copper homeostasis protein CutC"/>
    <property type="match status" value="1"/>
</dbReference>